<keyword evidence="2" id="KW-1133">Transmembrane helix</keyword>
<dbReference type="RefSeq" id="WP_184154272.1">
    <property type="nucleotide sequence ID" value="NZ_JACHKA010000001.1"/>
</dbReference>
<gene>
    <name evidence="3" type="ORF">HNP60_002571</name>
</gene>
<evidence type="ECO:0000256" key="2">
    <source>
        <dbReference type="SAM" id="Phobius"/>
    </source>
</evidence>
<reference evidence="3 4" key="1">
    <citation type="submission" date="2020-08" db="EMBL/GenBank/DDBJ databases">
        <title>Exploring microbial biodiversity for novel pathways involved in the catabolism of aromatic compounds derived from lignin.</title>
        <authorList>
            <person name="Elkins J."/>
        </authorList>
    </citation>
    <scope>NUCLEOTIDE SEQUENCE [LARGE SCALE GENOMIC DNA]</scope>
    <source>
        <strain evidence="3 4">B1D3A</strain>
    </source>
</reference>
<sequence length="195" mass="20592">MAPMPHGTQNGLGAWLGLGAIVIILFAAASQCSTETQTPAQLAAAEFAQNTSQGIAAQTADPIEPMNRASLRQGLADMRAAIKAEGISGAMIYSQNCYEGLSRKFTWVRMDVCGAADMLAVQAVDVADSIRLSEIGYFESEVAAGRYLAAATSAGQDASEADQRLEKLKAQTRDRVEAIDPEQSSAENEDNGVSF</sequence>
<comment type="caution">
    <text evidence="3">The sequence shown here is derived from an EMBL/GenBank/DDBJ whole genome shotgun (WGS) entry which is preliminary data.</text>
</comment>
<proteinExistence type="predicted"/>
<evidence type="ECO:0000313" key="3">
    <source>
        <dbReference type="EMBL" id="MBB5986597.1"/>
    </source>
</evidence>
<name>A0ABR6NH38_9SPHN</name>
<organism evidence="3 4">
    <name type="scientific">Sphingobium lignivorans</name>
    <dbReference type="NCBI Taxonomy" id="2735886"/>
    <lineage>
        <taxon>Bacteria</taxon>
        <taxon>Pseudomonadati</taxon>
        <taxon>Pseudomonadota</taxon>
        <taxon>Alphaproteobacteria</taxon>
        <taxon>Sphingomonadales</taxon>
        <taxon>Sphingomonadaceae</taxon>
        <taxon>Sphingobium</taxon>
    </lineage>
</organism>
<feature type="region of interest" description="Disordered" evidence="1">
    <location>
        <begin position="171"/>
        <end position="195"/>
    </location>
</feature>
<feature type="transmembrane region" description="Helical" evidence="2">
    <location>
        <begin position="12"/>
        <end position="29"/>
    </location>
</feature>
<protein>
    <submittedName>
        <fullName evidence="3">Uncharacterized protein</fullName>
    </submittedName>
</protein>
<dbReference type="Proteomes" id="UP001138540">
    <property type="component" value="Unassembled WGS sequence"/>
</dbReference>
<keyword evidence="2" id="KW-0472">Membrane</keyword>
<accession>A0ABR6NH38</accession>
<evidence type="ECO:0000313" key="4">
    <source>
        <dbReference type="Proteomes" id="UP001138540"/>
    </source>
</evidence>
<keyword evidence="4" id="KW-1185">Reference proteome</keyword>
<keyword evidence="2" id="KW-0812">Transmembrane</keyword>
<evidence type="ECO:0000256" key="1">
    <source>
        <dbReference type="SAM" id="MobiDB-lite"/>
    </source>
</evidence>
<dbReference type="EMBL" id="JACHKA010000001">
    <property type="protein sequence ID" value="MBB5986597.1"/>
    <property type="molecule type" value="Genomic_DNA"/>
</dbReference>
<feature type="compositionally biased region" description="Polar residues" evidence="1">
    <location>
        <begin position="182"/>
        <end position="195"/>
    </location>
</feature>